<dbReference type="Pfam" id="PF00005">
    <property type="entry name" value="ABC_tran"/>
    <property type="match status" value="1"/>
</dbReference>
<gene>
    <name evidence="13" type="ORF">H9850_08340</name>
</gene>
<dbReference type="InterPro" id="IPR027417">
    <property type="entry name" value="P-loop_NTPase"/>
</dbReference>
<dbReference type="PANTHER" id="PTHR43166:SF30">
    <property type="entry name" value="METHIONINE IMPORT ATP-BINDING PROTEIN METN"/>
    <property type="match status" value="1"/>
</dbReference>
<dbReference type="SUPFAM" id="SSF52540">
    <property type="entry name" value="P-loop containing nucleoside triphosphate hydrolases"/>
    <property type="match status" value="1"/>
</dbReference>
<evidence type="ECO:0000256" key="4">
    <source>
        <dbReference type="ARBA" id="ARBA00020019"/>
    </source>
</evidence>
<dbReference type="SMART" id="SM00930">
    <property type="entry name" value="NIL"/>
    <property type="match status" value="1"/>
</dbReference>
<keyword evidence="9" id="KW-1278">Translocase</keyword>
<dbReference type="InterPro" id="IPR017871">
    <property type="entry name" value="ABC_transporter-like_CS"/>
</dbReference>
<evidence type="ECO:0000256" key="11">
    <source>
        <dbReference type="ARBA" id="ARBA00023136"/>
    </source>
</evidence>
<evidence type="ECO:0000259" key="12">
    <source>
        <dbReference type="PROSITE" id="PS50893"/>
    </source>
</evidence>
<reference evidence="13" key="1">
    <citation type="journal article" date="2021" name="PeerJ">
        <title>Extensive microbial diversity within the chicken gut microbiome revealed by metagenomics and culture.</title>
        <authorList>
            <person name="Gilroy R."/>
            <person name="Ravi A."/>
            <person name="Getino M."/>
            <person name="Pursley I."/>
            <person name="Horton D.L."/>
            <person name="Alikhan N.F."/>
            <person name="Baker D."/>
            <person name="Gharbi K."/>
            <person name="Hall N."/>
            <person name="Watson M."/>
            <person name="Adriaenssens E.M."/>
            <person name="Foster-Nyarko E."/>
            <person name="Jarju S."/>
            <person name="Secka A."/>
            <person name="Antonio M."/>
            <person name="Oren A."/>
            <person name="Chaudhuri R.R."/>
            <person name="La Ragione R."/>
            <person name="Hildebrand F."/>
            <person name="Pallen M.J."/>
        </authorList>
    </citation>
    <scope>NUCLEOTIDE SEQUENCE</scope>
    <source>
        <strain evidence="13">USASDec5-558</strain>
    </source>
</reference>
<dbReference type="Proteomes" id="UP000886829">
    <property type="component" value="Unassembled WGS sequence"/>
</dbReference>
<dbReference type="GO" id="GO:0005524">
    <property type="term" value="F:ATP binding"/>
    <property type="evidence" value="ECO:0007669"/>
    <property type="project" value="UniProtKB-KW"/>
</dbReference>
<comment type="similarity">
    <text evidence="3">Belongs to the ABC transporter superfamily.</text>
</comment>
<dbReference type="GO" id="GO:0006865">
    <property type="term" value="P:amino acid transport"/>
    <property type="evidence" value="ECO:0007669"/>
    <property type="project" value="UniProtKB-KW"/>
</dbReference>
<evidence type="ECO:0000256" key="3">
    <source>
        <dbReference type="ARBA" id="ARBA00005417"/>
    </source>
</evidence>
<dbReference type="PANTHER" id="PTHR43166">
    <property type="entry name" value="AMINO ACID IMPORT ATP-BINDING PROTEIN"/>
    <property type="match status" value="1"/>
</dbReference>
<keyword evidence="10" id="KW-0029">Amino-acid transport</keyword>
<evidence type="ECO:0000256" key="9">
    <source>
        <dbReference type="ARBA" id="ARBA00022967"/>
    </source>
</evidence>
<dbReference type="GO" id="GO:0005886">
    <property type="term" value="C:plasma membrane"/>
    <property type="evidence" value="ECO:0007669"/>
    <property type="project" value="UniProtKB-SubCell"/>
</dbReference>
<evidence type="ECO:0000256" key="5">
    <source>
        <dbReference type="ARBA" id="ARBA00022448"/>
    </source>
</evidence>
<dbReference type="PROSITE" id="PS50893">
    <property type="entry name" value="ABC_TRANSPORTER_2"/>
    <property type="match status" value="1"/>
</dbReference>
<comment type="function">
    <text evidence="1">Part of the ABC transporter FtsEX involved in cellular division. Important for assembly or stability of the septal ring.</text>
</comment>
<comment type="caution">
    <text evidence="13">The sequence shown here is derived from an EMBL/GenBank/DDBJ whole genome shotgun (WGS) entry which is preliminary data.</text>
</comment>
<keyword evidence="8 13" id="KW-0067">ATP-binding</keyword>
<accession>A0A9D1WEN4</accession>
<dbReference type="InterPro" id="IPR041701">
    <property type="entry name" value="MetN_ABC"/>
</dbReference>
<dbReference type="Pfam" id="PF09383">
    <property type="entry name" value="NIL"/>
    <property type="match status" value="1"/>
</dbReference>
<protein>
    <recommendedName>
        <fullName evidence="4">Cell division ATP-binding protein FtsE</fullName>
    </recommendedName>
</protein>
<feature type="domain" description="ABC transporter" evidence="12">
    <location>
        <begin position="2"/>
        <end position="242"/>
    </location>
</feature>
<reference evidence="13" key="2">
    <citation type="submission" date="2021-04" db="EMBL/GenBank/DDBJ databases">
        <authorList>
            <person name="Gilroy R."/>
        </authorList>
    </citation>
    <scope>NUCLEOTIDE SEQUENCE</scope>
    <source>
        <strain evidence="13">USASDec5-558</strain>
    </source>
</reference>
<evidence type="ECO:0000256" key="2">
    <source>
        <dbReference type="ARBA" id="ARBA00004417"/>
    </source>
</evidence>
<dbReference type="CDD" id="cd03258">
    <property type="entry name" value="ABC_MetN_methionine_transporter"/>
    <property type="match status" value="1"/>
</dbReference>
<dbReference type="GO" id="GO:0016887">
    <property type="term" value="F:ATP hydrolysis activity"/>
    <property type="evidence" value="ECO:0007669"/>
    <property type="project" value="InterPro"/>
</dbReference>
<proteinExistence type="inferred from homology"/>
<evidence type="ECO:0000256" key="8">
    <source>
        <dbReference type="ARBA" id="ARBA00022840"/>
    </source>
</evidence>
<organism evidence="13 14">
    <name type="scientific">Candidatus Anaerobiospirillum pullistercoris</name>
    <dbReference type="NCBI Taxonomy" id="2838452"/>
    <lineage>
        <taxon>Bacteria</taxon>
        <taxon>Pseudomonadati</taxon>
        <taxon>Pseudomonadota</taxon>
        <taxon>Gammaproteobacteria</taxon>
        <taxon>Aeromonadales</taxon>
        <taxon>Succinivibrionaceae</taxon>
        <taxon>Anaerobiospirillum</taxon>
    </lineage>
</organism>
<evidence type="ECO:0000256" key="7">
    <source>
        <dbReference type="ARBA" id="ARBA00022741"/>
    </source>
</evidence>
<keyword evidence="5" id="KW-0813">Transport</keyword>
<dbReference type="FunFam" id="3.40.50.300:FF:000056">
    <property type="entry name" value="Cell division ATP-binding protein FtsE"/>
    <property type="match status" value="1"/>
</dbReference>
<dbReference type="AlphaFoldDB" id="A0A9D1WEN4"/>
<comment type="subcellular location">
    <subcellularLocation>
        <location evidence="2">Cell inner membrane</location>
        <topology evidence="2">Peripheral membrane protein</topology>
    </subcellularLocation>
</comment>
<dbReference type="Gene3D" id="3.30.70.260">
    <property type="match status" value="1"/>
</dbReference>
<dbReference type="InterPro" id="IPR045865">
    <property type="entry name" value="ACT-like_dom_sf"/>
</dbReference>
<evidence type="ECO:0000256" key="10">
    <source>
        <dbReference type="ARBA" id="ARBA00022970"/>
    </source>
</evidence>
<keyword evidence="7" id="KW-0547">Nucleotide-binding</keyword>
<keyword evidence="6" id="KW-1003">Cell membrane</keyword>
<dbReference type="SUPFAM" id="SSF55021">
    <property type="entry name" value="ACT-like"/>
    <property type="match status" value="1"/>
</dbReference>
<evidence type="ECO:0000313" key="14">
    <source>
        <dbReference type="Proteomes" id="UP000886829"/>
    </source>
</evidence>
<evidence type="ECO:0000256" key="6">
    <source>
        <dbReference type="ARBA" id="ARBA00022475"/>
    </source>
</evidence>
<dbReference type="InterPro" id="IPR050086">
    <property type="entry name" value="MetN_ABC_transporter-like"/>
</dbReference>
<sequence>MITFDHVTVQFGGDKKPVFTAVDDVSLKVERGDFFGVLGQSGAGKSTLVRTVNLLQRPTSGHVLVGDTDVTVLNPAELSALRLRIGMIFQHFNLIKNATVFDNVAFNLKAKGVDKAEIARKVPELLESVGLSGKEKVYPPSLSGGQKQRVAIARALANDPEILLCDEATSALDPDTTNEIVALLQRLKRERNLTVLFITHQMEVAKKLFNKIALMHRGKVVECRSTYDLFAHPQSEFGQALVRQHDADLLPPELLQNEDNLYEITYKEKHAYESVIADAIKRFDAEISILGGRVEYIEGKPLGCLIITIRRSNNPQELMAYLQSRTIVRVIKEHGVLLPKMLELNPVGNEATETESASLTTLTKA</sequence>
<dbReference type="EMBL" id="DXEV01000166">
    <property type="protein sequence ID" value="HIX57462.1"/>
    <property type="molecule type" value="Genomic_DNA"/>
</dbReference>
<dbReference type="InterPro" id="IPR003593">
    <property type="entry name" value="AAA+_ATPase"/>
</dbReference>
<dbReference type="InterPro" id="IPR018449">
    <property type="entry name" value="NIL_domain"/>
</dbReference>
<dbReference type="Gene3D" id="3.40.50.300">
    <property type="entry name" value="P-loop containing nucleotide triphosphate hydrolases"/>
    <property type="match status" value="1"/>
</dbReference>
<evidence type="ECO:0000313" key="13">
    <source>
        <dbReference type="EMBL" id="HIX57462.1"/>
    </source>
</evidence>
<dbReference type="PROSITE" id="PS00211">
    <property type="entry name" value="ABC_TRANSPORTER_1"/>
    <property type="match status" value="1"/>
</dbReference>
<dbReference type="InterPro" id="IPR003439">
    <property type="entry name" value="ABC_transporter-like_ATP-bd"/>
</dbReference>
<keyword evidence="11" id="KW-0472">Membrane</keyword>
<name>A0A9D1WEN4_9GAMM</name>
<dbReference type="SMART" id="SM00382">
    <property type="entry name" value="AAA"/>
    <property type="match status" value="1"/>
</dbReference>
<evidence type="ECO:0000256" key="1">
    <source>
        <dbReference type="ARBA" id="ARBA00002579"/>
    </source>
</evidence>